<dbReference type="PROSITE" id="PS50893">
    <property type="entry name" value="ABC_TRANSPORTER_2"/>
    <property type="match status" value="1"/>
</dbReference>
<dbReference type="GO" id="GO:0016887">
    <property type="term" value="F:ATP hydrolysis activity"/>
    <property type="evidence" value="ECO:0007669"/>
    <property type="project" value="InterPro"/>
</dbReference>
<dbReference type="Gene3D" id="3.40.50.300">
    <property type="entry name" value="P-loop containing nucleotide triphosphate hydrolases"/>
    <property type="match status" value="1"/>
</dbReference>
<evidence type="ECO:0000313" key="6">
    <source>
        <dbReference type="Proteomes" id="UP000186685"/>
    </source>
</evidence>
<dbReference type="PANTHER" id="PTHR43158:SF1">
    <property type="entry name" value="ABC TRANSPORTER, ATP-BINDING PROTEIN"/>
    <property type="match status" value="1"/>
</dbReference>
<dbReference type="EMBL" id="DYWE01000081">
    <property type="protein sequence ID" value="HJF81672.1"/>
    <property type="molecule type" value="Genomic_DNA"/>
</dbReference>
<proteinExistence type="predicted"/>
<evidence type="ECO:0000256" key="1">
    <source>
        <dbReference type="ARBA" id="ARBA00022741"/>
    </source>
</evidence>
<dbReference type="CDD" id="cd03230">
    <property type="entry name" value="ABC_DR_subfamily_A"/>
    <property type="match status" value="1"/>
</dbReference>
<feature type="domain" description="ABC transporter" evidence="3">
    <location>
        <begin position="2"/>
        <end position="228"/>
    </location>
</feature>
<dbReference type="Proteomes" id="UP000186685">
    <property type="component" value="Unassembled WGS sequence"/>
</dbReference>
<organism evidence="5 6">
    <name type="scientific">Phocaeicola plebeius</name>
    <dbReference type="NCBI Taxonomy" id="310297"/>
    <lineage>
        <taxon>Bacteria</taxon>
        <taxon>Pseudomonadati</taxon>
        <taxon>Bacteroidota</taxon>
        <taxon>Bacteroidia</taxon>
        <taxon>Bacteroidales</taxon>
        <taxon>Bacteroidaceae</taxon>
        <taxon>Phocaeicola</taxon>
    </lineage>
</organism>
<reference evidence="5 6" key="1">
    <citation type="journal article" date="2016" name="Nat. Biotechnol.">
        <title>Measurement of bacterial replication rates in microbial communities.</title>
        <authorList>
            <person name="Brown C.T."/>
            <person name="Olm M.R."/>
            <person name="Thomas B.C."/>
            <person name="Banfield J.F."/>
        </authorList>
    </citation>
    <scope>NUCLEOTIDE SEQUENCE [LARGE SCALE GENOMIC DNA]</scope>
    <source>
        <strain evidence="5">45_130</strain>
    </source>
</reference>
<accession>A0A854C7I7</accession>
<dbReference type="Pfam" id="PF00005">
    <property type="entry name" value="ABC_tran"/>
    <property type="match status" value="1"/>
</dbReference>
<comment type="caution">
    <text evidence="5">The sequence shown here is derived from an EMBL/GenBank/DDBJ whole genome shotgun (WGS) entry which is preliminary data.</text>
</comment>
<reference evidence="4" key="3">
    <citation type="submission" date="2021-09" db="EMBL/GenBank/DDBJ databases">
        <authorList>
            <person name="Gilroy R."/>
        </authorList>
    </citation>
    <scope>NUCLEOTIDE SEQUENCE</scope>
    <source>
        <strain evidence="4">9794</strain>
    </source>
</reference>
<evidence type="ECO:0000313" key="4">
    <source>
        <dbReference type="EMBL" id="HJF81672.1"/>
    </source>
</evidence>
<sequence>MVELRSVSFGYQSDRMVLDNLSLRLEEGRWYGLLGMNGSGKTTLLKLMAGKLFAQSGEIDADGRSVRKREVETLRNVFMLPADFTFPDMRLDQFLSVYTGFYPGFREDVWNDCLADFGLQRDIKNLNKLSLGEKHKIAFSIALSLGTKMILMDEATNGMDIPARKMFRKLLMKHVREDQIVVLSTHVVQDIENLLTDVIVLRKDAPVYAASLEEISNCYSFGIQSDEEGALYAEPCAEGYHVITPKREEIDTEVSLELLFNALMKKGGKI</sequence>
<protein>
    <submittedName>
        <fullName evidence="4">ABC transporter ATP-binding protein</fullName>
    </submittedName>
</protein>
<reference evidence="4" key="2">
    <citation type="journal article" date="2021" name="PeerJ">
        <title>Extensive microbial diversity within the chicken gut microbiome revealed by metagenomics and culture.</title>
        <authorList>
            <person name="Gilroy R."/>
            <person name="Ravi A."/>
            <person name="Getino M."/>
            <person name="Pursley I."/>
            <person name="Horton D.L."/>
            <person name="Alikhan N.F."/>
            <person name="Baker D."/>
            <person name="Gharbi K."/>
            <person name="Hall N."/>
            <person name="Watson M."/>
            <person name="Adriaenssens E.M."/>
            <person name="Foster-Nyarko E."/>
            <person name="Jarju S."/>
            <person name="Secka A."/>
            <person name="Antonio M."/>
            <person name="Oren A."/>
            <person name="Chaudhuri R.R."/>
            <person name="La Ragione R."/>
            <person name="Hildebrand F."/>
            <person name="Pallen M.J."/>
        </authorList>
    </citation>
    <scope>NUCLEOTIDE SEQUENCE</scope>
    <source>
        <strain evidence="4">9794</strain>
    </source>
</reference>
<dbReference type="GO" id="GO:0005524">
    <property type="term" value="F:ATP binding"/>
    <property type="evidence" value="ECO:0007669"/>
    <property type="project" value="UniProtKB-KW"/>
</dbReference>
<keyword evidence="1" id="KW-0547">Nucleotide-binding</keyword>
<dbReference type="EMBL" id="MNQR01000008">
    <property type="protein sequence ID" value="OKZ12429.1"/>
    <property type="molecule type" value="Genomic_DNA"/>
</dbReference>
<evidence type="ECO:0000313" key="5">
    <source>
        <dbReference type="EMBL" id="OKZ12429.1"/>
    </source>
</evidence>
<name>A0A854C7I7_9BACT</name>
<evidence type="ECO:0000259" key="3">
    <source>
        <dbReference type="PROSITE" id="PS50893"/>
    </source>
</evidence>
<dbReference type="InterPro" id="IPR027417">
    <property type="entry name" value="P-loop_NTPase"/>
</dbReference>
<gene>
    <name evidence="5" type="ORF">BHV76_02395</name>
    <name evidence="4" type="ORF">K8V40_08485</name>
</gene>
<dbReference type="PANTHER" id="PTHR43158">
    <property type="entry name" value="SKFA PEPTIDE EXPORT ATP-BINDING PROTEIN SKFE"/>
    <property type="match status" value="1"/>
</dbReference>
<dbReference type="Proteomes" id="UP000722357">
    <property type="component" value="Unassembled WGS sequence"/>
</dbReference>
<dbReference type="InterPro" id="IPR003439">
    <property type="entry name" value="ABC_transporter-like_ATP-bd"/>
</dbReference>
<keyword evidence="2 4" id="KW-0067">ATP-binding</keyword>
<dbReference type="InterPro" id="IPR003593">
    <property type="entry name" value="AAA+_ATPase"/>
</dbReference>
<dbReference type="SUPFAM" id="SSF52540">
    <property type="entry name" value="P-loop containing nucleoside triphosphate hydrolases"/>
    <property type="match status" value="1"/>
</dbReference>
<evidence type="ECO:0000256" key="2">
    <source>
        <dbReference type="ARBA" id="ARBA00022840"/>
    </source>
</evidence>
<dbReference type="AlphaFoldDB" id="A0A854C7I7"/>
<dbReference type="SMART" id="SM00382">
    <property type="entry name" value="AAA"/>
    <property type="match status" value="1"/>
</dbReference>